<gene>
    <name evidence="1" type="ORF">NFG58_14700</name>
</gene>
<dbReference type="SUPFAM" id="SSF51735">
    <property type="entry name" value="NAD(P)-binding Rossmann-fold domains"/>
    <property type="match status" value="1"/>
</dbReference>
<dbReference type="Gene3D" id="3.40.50.720">
    <property type="entry name" value="NAD(P)-binding Rossmann-like Domain"/>
    <property type="match status" value="1"/>
</dbReference>
<dbReference type="PANTHER" id="PTHR43544">
    <property type="entry name" value="SHORT-CHAIN DEHYDROGENASE/REDUCTASE"/>
    <property type="match status" value="1"/>
</dbReference>
<dbReference type="InterPro" id="IPR036291">
    <property type="entry name" value="NAD(P)-bd_dom_sf"/>
</dbReference>
<dbReference type="GO" id="GO:0016491">
    <property type="term" value="F:oxidoreductase activity"/>
    <property type="evidence" value="ECO:0007669"/>
    <property type="project" value="TreeGrafter"/>
</dbReference>
<dbReference type="RefSeq" id="WP_348826840.1">
    <property type="nucleotide sequence ID" value="NZ_CP098827.1"/>
</dbReference>
<dbReference type="Pfam" id="PF00106">
    <property type="entry name" value="adh_short"/>
    <property type="match status" value="1"/>
</dbReference>
<accession>A0AAU7KFA2</accession>
<protein>
    <submittedName>
        <fullName evidence="1">SDR family NAD(P)-dependent oxidoreductase</fullName>
    </submittedName>
</protein>
<dbReference type="EMBL" id="CP098827">
    <property type="protein sequence ID" value="XBO69863.1"/>
    <property type="molecule type" value="Genomic_DNA"/>
</dbReference>
<dbReference type="InterPro" id="IPR002347">
    <property type="entry name" value="SDR_fam"/>
</dbReference>
<proteinExistence type="predicted"/>
<dbReference type="GO" id="GO:0005737">
    <property type="term" value="C:cytoplasm"/>
    <property type="evidence" value="ECO:0007669"/>
    <property type="project" value="TreeGrafter"/>
</dbReference>
<sequence length="250" mass="26823">MDRLPDGYRALVIGGNGGIGRAVVDRLLADPRLGQATVVSRTSFQASSSRLEAIEGDVTTAQGRADLGRALHGPAGQAVPLHLVVNAIGLLHDEASNIQPEKRLEDLDEAALTTLFQVNAATPALMLQTLLPHLKGSHPTTVVSLSARVGSIGDNGLGGWYAYRASKAAHNMLMKTAAIELKRLNPQSCVLSFHPGTTDSLLSRPFQARVPEHKLFTADFVADRLMTMVQQRGPDDSGGFFDWANEPITW</sequence>
<organism evidence="1">
    <name type="scientific">Halomonas sp. RT37</name>
    <dbReference type="NCBI Taxonomy" id="2950872"/>
    <lineage>
        <taxon>Bacteria</taxon>
        <taxon>Pseudomonadati</taxon>
        <taxon>Pseudomonadota</taxon>
        <taxon>Gammaproteobacteria</taxon>
        <taxon>Oceanospirillales</taxon>
        <taxon>Halomonadaceae</taxon>
        <taxon>Halomonas</taxon>
    </lineage>
</organism>
<reference evidence="1" key="1">
    <citation type="submission" date="2022-06" db="EMBL/GenBank/DDBJ databases">
        <title>A novel DMS-producing enzyme.</title>
        <authorList>
            <person name="Zhang Y."/>
        </authorList>
    </citation>
    <scope>NUCLEOTIDE SEQUENCE</scope>
    <source>
        <strain evidence="1">RT37</strain>
    </source>
</reference>
<dbReference type="AlphaFoldDB" id="A0AAU7KFA2"/>
<dbReference type="InterPro" id="IPR051468">
    <property type="entry name" value="Fungal_SecMetab_SDRs"/>
</dbReference>
<evidence type="ECO:0000313" key="1">
    <source>
        <dbReference type="EMBL" id="XBO69863.1"/>
    </source>
</evidence>
<dbReference type="PANTHER" id="PTHR43544:SF12">
    <property type="entry name" value="NAD(P)-BINDING ROSSMANN-FOLD SUPERFAMILY PROTEIN"/>
    <property type="match status" value="1"/>
</dbReference>
<dbReference type="PRINTS" id="PR00081">
    <property type="entry name" value="GDHRDH"/>
</dbReference>
<name>A0AAU7KFA2_9GAMM</name>